<feature type="domain" description="Glycolipid transfer protein" evidence="1">
    <location>
        <begin position="24"/>
        <end position="161"/>
    </location>
</feature>
<dbReference type="OrthoDB" id="116883at2759"/>
<dbReference type="Gene3D" id="1.10.3520.10">
    <property type="entry name" value="Glycolipid transfer protein"/>
    <property type="match status" value="1"/>
</dbReference>
<dbReference type="InterPro" id="IPR014830">
    <property type="entry name" value="Glycolipid_transfer_prot_dom"/>
</dbReference>
<dbReference type="AlphaFoldDB" id="A0A250WY47"/>
<dbReference type="Proteomes" id="UP000232323">
    <property type="component" value="Unassembled WGS sequence"/>
</dbReference>
<dbReference type="PANTHER" id="PTHR10219:SF43">
    <property type="entry name" value="GLYCOLIPID TRANSFER PROTEIN DOMAIN-CONTAINING PROTEIN"/>
    <property type="match status" value="1"/>
</dbReference>
<dbReference type="SUPFAM" id="SSF110004">
    <property type="entry name" value="Glycolipid transfer protein, GLTP"/>
    <property type="match status" value="1"/>
</dbReference>
<keyword evidence="3" id="KW-1185">Reference proteome</keyword>
<evidence type="ECO:0000259" key="1">
    <source>
        <dbReference type="Pfam" id="PF08718"/>
    </source>
</evidence>
<sequence length="236" mass="25355">MSGERFLPAIAAALADVQNEGDSISTLSMVKLFEKILMVFDHLGPVLLFAKQDMYSKCESLKQAAATHATLKQMVEADKAAGVVTKKNSCGRNLHRLNAVLTFMRLLLFKLLEDANISIKDAASFAYQQALSPIHPYVVRTAVWAGMYVLPSRQVFMTSIGETEESAREPSTTFTNGAEAVEAAILALYDEPMPASDVAPTSMFTTASWWGGSATAKADAATEVGTSAPITSTQPL</sequence>
<dbReference type="EMBL" id="BEGY01000013">
    <property type="protein sequence ID" value="GAX75706.1"/>
    <property type="molecule type" value="Genomic_DNA"/>
</dbReference>
<dbReference type="Pfam" id="PF08718">
    <property type="entry name" value="GLTP"/>
    <property type="match status" value="1"/>
</dbReference>
<dbReference type="InterPro" id="IPR036497">
    <property type="entry name" value="GLTP_sf"/>
</dbReference>
<name>A0A250WY47_9CHLO</name>
<gene>
    <name evidence="2" type="ORF">CEUSTIGMA_g3149.t1</name>
</gene>
<evidence type="ECO:0000313" key="2">
    <source>
        <dbReference type="EMBL" id="GAX75706.1"/>
    </source>
</evidence>
<dbReference type="GO" id="GO:0016020">
    <property type="term" value="C:membrane"/>
    <property type="evidence" value="ECO:0007669"/>
    <property type="project" value="TreeGrafter"/>
</dbReference>
<accession>A0A250WY47</accession>
<protein>
    <recommendedName>
        <fullName evidence="1">Glycolipid transfer protein domain-containing protein</fullName>
    </recommendedName>
</protein>
<dbReference type="PANTHER" id="PTHR10219">
    <property type="entry name" value="GLYCOLIPID TRANSFER PROTEIN-RELATED"/>
    <property type="match status" value="1"/>
</dbReference>
<proteinExistence type="predicted"/>
<organism evidence="2 3">
    <name type="scientific">Chlamydomonas eustigma</name>
    <dbReference type="NCBI Taxonomy" id="1157962"/>
    <lineage>
        <taxon>Eukaryota</taxon>
        <taxon>Viridiplantae</taxon>
        <taxon>Chlorophyta</taxon>
        <taxon>core chlorophytes</taxon>
        <taxon>Chlorophyceae</taxon>
        <taxon>CS clade</taxon>
        <taxon>Chlamydomonadales</taxon>
        <taxon>Chlamydomonadaceae</taxon>
        <taxon>Chlamydomonas</taxon>
    </lineage>
</organism>
<dbReference type="STRING" id="1157962.A0A250WY47"/>
<dbReference type="GO" id="GO:1902388">
    <property type="term" value="F:ceramide 1-phosphate transfer activity"/>
    <property type="evidence" value="ECO:0007669"/>
    <property type="project" value="TreeGrafter"/>
</dbReference>
<evidence type="ECO:0000313" key="3">
    <source>
        <dbReference type="Proteomes" id="UP000232323"/>
    </source>
</evidence>
<reference evidence="2 3" key="1">
    <citation type="submission" date="2017-08" db="EMBL/GenBank/DDBJ databases">
        <title>Acidophilic green algal genome provides insights into adaptation to an acidic environment.</title>
        <authorList>
            <person name="Hirooka S."/>
            <person name="Hirose Y."/>
            <person name="Kanesaki Y."/>
            <person name="Higuchi S."/>
            <person name="Fujiwara T."/>
            <person name="Onuma R."/>
            <person name="Era A."/>
            <person name="Ohbayashi R."/>
            <person name="Uzuka A."/>
            <person name="Nozaki H."/>
            <person name="Yoshikawa H."/>
            <person name="Miyagishima S.Y."/>
        </authorList>
    </citation>
    <scope>NUCLEOTIDE SEQUENCE [LARGE SCALE GENOMIC DNA]</scope>
    <source>
        <strain evidence="2 3">NIES-2499</strain>
    </source>
</reference>
<dbReference type="GO" id="GO:1902387">
    <property type="term" value="F:ceramide 1-phosphate binding"/>
    <property type="evidence" value="ECO:0007669"/>
    <property type="project" value="TreeGrafter"/>
</dbReference>
<comment type="caution">
    <text evidence="2">The sequence shown here is derived from an EMBL/GenBank/DDBJ whole genome shotgun (WGS) entry which is preliminary data.</text>
</comment>
<dbReference type="GO" id="GO:0005829">
    <property type="term" value="C:cytosol"/>
    <property type="evidence" value="ECO:0007669"/>
    <property type="project" value="TreeGrafter"/>
</dbReference>